<evidence type="ECO:0000256" key="1">
    <source>
        <dbReference type="ARBA" id="ARBA00022741"/>
    </source>
</evidence>
<evidence type="ECO:0000313" key="8">
    <source>
        <dbReference type="EMBL" id="RZD16386.1"/>
    </source>
</evidence>
<dbReference type="GO" id="GO:0006355">
    <property type="term" value="P:regulation of DNA-templated transcription"/>
    <property type="evidence" value="ECO:0007669"/>
    <property type="project" value="InterPro"/>
</dbReference>
<dbReference type="Pfam" id="PF02954">
    <property type="entry name" value="HTH_8"/>
    <property type="match status" value="1"/>
</dbReference>
<protein>
    <submittedName>
        <fullName evidence="8">Sigma-54-dependent Fis family transcriptional regulator</fullName>
    </submittedName>
</protein>
<proteinExistence type="predicted"/>
<dbReference type="EMBL" id="SGBC01000002">
    <property type="protein sequence ID" value="RZD16386.1"/>
    <property type="molecule type" value="Genomic_DNA"/>
</dbReference>
<evidence type="ECO:0000259" key="6">
    <source>
        <dbReference type="PROSITE" id="PS50045"/>
    </source>
</evidence>
<dbReference type="Pfam" id="PF25601">
    <property type="entry name" value="AAA_lid_14"/>
    <property type="match status" value="1"/>
</dbReference>
<evidence type="ECO:0000256" key="5">
    <source>
        <dbReference type="PROSITE-ProRule" id="PRU00169"/>
    </source>
</evidence>
<dbReference type="SUPFAM" id="SSF46689">
    <property type="entry name" value="Homeodomain-like"/>
    <property type="match status" value="1"/>
</dbReference>
<dbReference type="PRINTS" id="PR01590">
    <property type="entry name" value="HTHFIS"/>
</dbReference>
<dbReference type="CDD" id="cd00156">
    <property type="entry name" value="REC"/>
    <property type="match status" value="1"/>
</dbReference>
<keyword evidence="5" id="KW-0597">Phosphoprotein</keyword>
<dbReference type="PROSITE" id="PS50045">
    <property type="entry name" value="SIGMA54_INTERACT_4"/>
    <property type="match status" value="1"/>
</dbReference>
<dbReference type="InterPro" id="IPR025662">
    <property type="entry name" value="Sigma_54_int_dom_ATP-bd_1"/>
</dbReference>
<dbReference type="AlphaFoldDB" id="A0A519BGI8"/>
<dbReference type="Gene3D" id="1.10.10.60">
    <property type="entry name" value="Homeodomain-like"/>
    <property type="match status" value="1"/>
</dbReference>
<gene>
    <name evidence="8" type="ORF">EVJ46_04980</name>
</gene>
<feature type="domain" description="Response regulatory" evidence="7">
    <location>
        <begin position="3"/>
        <end position="118"/>
    </location>
</feature>
<dbReference type="Proteomes" id="UP000316562">
    <property type="component" value="Unassembled WGS sequence"/>
</dbReference>
<organism evidence="8 9">
    <name type="scientific">Acididesulfobacter guangdongensis</name>
    <dbReference type="NCBI Taxonomy" id="2597225"/>
    <lineage>
        <taxon>Bacteria</taxon>
        <taxon>Deltaproteobacteria</taxon>
        <taxon>Candidatus Acidulodesulfobacterales</taxon>
        <taxon>Candidatus Acididesulfobacter</taxon>
    </lineage>
</organism>
<keyword evidence="3" id="KW-0805">Transcription regulation</keyword>
<dbReference type="PROSITE" id="PS50110">
    <property type="entry name" value="RESPONSE_REGULATORY"/>
    <property type="match status" value="1"/>
</dbReference>
<dbReference type="InterPro" id="IPR002197">
    <property type="entry name" value="HTH_Fis"/>
</dbReference>
<dbReference type="SMART" id="SM00382">
    <property type="entry name" value="AAA"/>
    <property type="match status" value="1"/>
</dbReference>
<dbReference type="SUPFAM" id="SSF52172">
    <property type="entry name" value="CheY-like"/>
    <property type="match status" value="1"/>
</dbReference>
<evidence type="ECO:0000313" key="9">
    <source>
        <dbReference type="Proteomes" id="UP000316562"/>
    </source>
</evidence>
<dbReference type="GO" id="GO:0043565">
    <property type="term" value="F:sequence-specific DNA binding"/>
    <property type="evidence" value="ECO:0007669"/>
    <property type="project" value="InterPro"/>
</dbReference>
<keyword evidence="4" id="KW-0804">Transcription</keyword>
<dbReference type="InterPro" id="IPR011006">
    <property type="entry name" value="CheY-like_superfamily"/>
</dbReference>
<dbReference type="Gene3D" id="3.40.50.300">
    <property type="entry name" value="P-loop containing nucleotide triphosphate hydrolases"/>
    <property type="match status" value="1"/>
</dbReference>
<dbReference type="InterPro" id="IPR025944">
    <property type="entry name" value="Sigma_54_int_dom_CS"/>
</dbReference>
<reference evidence="8 9" key="1">
    <citation type="journal article" date="2019" name="ISME J.">
        <title>Insights into ecological role of a new deltaproteobacterial order Candidatus Acidulodesulfobacterales by metagenomics and metatranscriptomics.</title>
        <authorList>
            <person name="Tan S."/>
            <person name="Liu J."/>
            <person name="Fang Y."/>
            <person name="Hedlund B.P."/>
            <person name="Lian Z.H."/>
            <person name="Huang L.Y."/>
            <person name="Li J.T."/>
            <person name="Huang L.N."/>
            <person name="Li W.J."/>
            <person name="Jiang H.C."/>
            <person name="Dong H.L."/>
            <person name="Shu W.S."/>
        </authorList>
    </citation>
    <scope>NUCLEOTIDE SEQUENCE [LARGE SCALE GENOMIC DNA]</scope>
    <source>
        <strain evidence="8">AP2</strain>
    </source>
</reference>
<dbReference type="Pfam" id="PF00158">
    <property type="entry name" value="Sigma54_activat"/>
    <property type="match status" value="1"/>
</dbReference>
<dbReference type="InterPro" id="IPR002078">
    <property type="entry name" value="Sigma_54_int"/>
</dbReference>
<dbReference type="InterPro" id="IPR058031">
    <property type="entry name" value="AAA_lid_NorR"/>
</dbReference>
<dbReference type="SUPFAM" id="SSF52540">
    <property type="entry name" value="P-loop containing nucleoside triphosphate hydrolases"/>
    <property type="match status" value="1"/>
</dbReference>
<accession>A0A519BGI8</accession>
<dbReference type="Gene3D" id="1.10.8.60">
    <property type="match status" value="1"/>
</dbReference>
<dbReference type="GO" id="GO:0000160">
    <property type="term" value="P:phosphorelay signal transduction system"/>
    <property type="evidence" value="ECO:0007669"/>
    <property type="project" value="InterPro"/>
</dbReference>
<dbReference type="FunFam" id="3.40.50.300:FF:000006">
    <property type="entry name" value="DNA-binding transcriptional regulator NtrC"/>
    <property type="match status" value="1"/>
</dbReference>
<evidence type="ECO:0000256" key="3">
    <source>
        <dbReference type="ARBA" id="ARBA00023015"/>
    </source>
</evidence>
<feature type="modified residue" description="4-aspartylphosphate" evidence="5">
    <location>
        <position position="52"/>
    </location>
</feature>
<dbReference type="InterPro" id="IPR001789">
    <property type="entry name" value="Sig_transdc_resp-reg_receiver"/>
</dbReference>
<evidence type="ECO:0000256" key="2">
    <source>
        <dbReference type="ARBA" id="ARBA00022840"/>
    </source>
</evidence>
<dbReference type="GO" id="GO:0005524">
    <property type="term" value="F:ATP binding"/>
    <property type="evidence" value="ECO:0007669"/>
    <property type="project" value="UniProtKB-KW"/>
</dbReference>
<dbReference type="Pfam" id="PF00072">
    <property type="entry name" value="Response_reg"/>
    <property type="match status" value="1"/>
</dbReference>
<dbReference type="InterPro" id="IPR009057">
    <property type="entry name" value="Homeodomain-like_sf"/>
</dbReference>
<keyword evidence="1" id="KW-0547">Nucleotide-binding</keyword>
<dbReference type="PANTHER" id="PTHR32071">
    <property type="entry name" value="TRANSCRIPTIONAL REGULATORY PROTEIN"/>
    <property type="match status" value="1"/>
</dbReference>
<dbReference type="PROSITE" id="PS00675">
    <property type="entry name" value="SIGMA54_INTERACT_1"/>
    <property type="match status" value="1"/>
</dbReference>
<keyword evidence="2" id="KW-0067">ATP-binding</keyword>
<dbReference type="InterPro" id="IPR003593">
    <property type="entry name" value="AAA+_ATPase"/>
</dbReference>
<dbReference type="InterPro" id="IPR027417">
    <property type="entry name" value="P-loop_NTPase"/>
</dbReference>
<comment type="caution">
    <text evidence="8">The sequence shown here is derived from an EMBL/GenBank/DDBJ whole genome shotgun (WGS) entry which is preliminary data.</text>
</comment>
<sequence length="444" mass="50672">MKKILLIDDEENLLKTISLNLEKFNFKVTCAVNIKTAIQIFNNNNFDVILCDLKIKNSISGIDFLEIVRKKDPDIIFILITAYGNIENAVRAMKMGANDFIVKPVDIEGLIDNIKILLNKKNPQQNKIEPPKLFNVNLIYNSKAIKNLIEEVGLIATSNSNVLITGETGTGKELIAKIIHELSGREGEFIGLNCSAFPSDLFENELFGHEKGSYTGAANSQKGKLEIAKDGTIFLDEIGEMPLLMQSKLLRVLQEREFNKIGSNEKINFNARIISATNINLEEAIFQKKFREDLFYRINVCHITIPPLRERKEDIPKLADYFIEKYSKLNNKNIKSISQDALNVLLDYSYPGNVRELENIIERAIIITLYDSVEISNLPRHLTQKDINFKNNTDKFSNYTKLINFEIDMIRSALENNDYNQTKAAEELGISRKKLITKIKKYNL</sequence>
<dbReference type="CDD" id="cd00009">
    <property type="entry name" value="AAA"/>
    <property type="match status" value="1"/>
</dbReference>
<evidence type="ECO:0000256" key="4">
    <source>
        <dbReference type="ARBA" id="ARBA00023163"/>
    </source>
</evidence>
<dbReference type="PROSITE" id="PS00688">
    <property type="entry name" value="SIGMA54_INTERACT_3"/>
    <property type="match status" value="1"/>
</dbReference>
<dbReference type="Gene3D" id="3.40.50.2300">
    <property type="match status" value="1"/>
</dbReference>
<dbReference type="SMART" id="SM00448">
    <property type="entry name" value="REC"/>
    <property type="match status" value="1"/>
</dbReference>
<evidence type="ECO:0000259" key="7">
    <source>
        <dbReference type="PROSITE" id="PS50110"/>
    </source>
</evidence>
<feature type="domain" description="Sigma-54 factor interaction" evidence="6">
    <location>
        <begin position="138"/>
        <end position="366"/>
    </location>
</feature>
<name>A0A519BGI8_ACIG2</name>
<dbReference type="PANTHER" id="PTHR32071:SF57">
    <property type="entry name" value="C4-DICARBOXYLATE TRANSPORT TRANSCRIPTIONAL REGULATORY PROTEIN DCTD"/>
    <property type="match status" value="1"/>
</dbReference>